<feature type="compositionally biased region" description="Basic and acidic residues" evidence="1">
    <location>
        <begin position="68"/>
        <end position="82"/>
    </location>
</feature>
<gene>
    <name evidence="3" type="ORF">TPA0598_09_02600</name>
</gene>
<keyword evidence="2" id="KW-0732">Signal</keyword>
<dbReference type="RefSeq" id="WP_042160562.1">
    <property type="nucleotide sequence ID" value="NZ_BBNO01000009.1"/>
</dbReference>
<keyword evidence="4" id="KW-1185">Reference proteome</keyword>
<feature type="signal peptide" evidence="2">
    <location>
        <begin position="1"/>
        <end position="27"/>
    </location>
</feature>
<evidence type="ECO:0000256" key="1">
    <source>
        <dbReference type="SAM" id="MobiDB-lite"/>
    </source>
</evidence>
<proteinExistence type="predicted"/>
<evidence type="ECO:0000313" key="3">
    <source>
        <dbReference type="EMBL" id="GAO11969.1"/>
    </source>
</evidence>
<dbReference type="OrthoDB" id="3987092at2"/>
<feature type="region of interest" description="Disordered" evidence="1">
    <location>
        <begin position="61"/>
        <end position="97"/>
    </location>
</feature>
<comment type="caution">
    <text evidence="3">The sequence shown here is derived from an EMBL/GenBank/DDBJ whole genome shotgun (WGS) entry which is preliminary data.</text>
</comment>
<evidence type="ECO:0000256" key="2">
    <source>
        <dbReference type="SAM" id="SignalP"/>
    </source>
</evidence>
<name>A0A0P4RE73_9ACTN</name>
<protein>
    <recommendedName>
        <fullName evidence="5">DUF11 domain-containing protein</fullName>
    </recommendedName>
</protein>
<dbReference type="EMBL" id="BBNO01000009">
    <property type="protein sequence ID" value="GAO11969.1"/>
    <property type="molecule type" value="Genomic_DNA"/>
</dbReference>
<evidence type="ECO:0000313" key="4">
    <source>
        <dbReference type="Proteomes" id="UP000048965"/>
    </source>
</evidence>
<feature type="chain" id="PRO_5038972012" description="DUF11 domain-containing protein" evidence="2">
    <location>
        <begin position="28"/>
        <end position="472"/>
    </location>
</feature>
<dbReference type="PROSITE" id="PS51257">
    <property type="entry name" value="PROKAR_LIPOPROTEIN"/>
    <property type="match status" value="1"/>
</dbReference>
<organism evidence="3 4">
    <name type="scientific">Streptomyces lydicamycinicus</name>
    <dbReference type="NCBI Taxonomy" id="1546107"/>
    <lineage>
        <taxon>Bacteria</taxon>
        <taxon>Bacillati</taxon>
        <taxon>Actinomycetota</taxon>
        <taxon>Actinomycetes</taxon>
        <taxon>Kitasatosporales</taxon>
        <taxon>Streptomycetaceae</taxon>
        <taxon>Streptomyces</taxon>
    </lineage>
</organism>
<reference evidence="4" key="1">
    <citation type="submission" date="2014-09" db="EMBL/GenBank/DDBJ databases">
        <title>Whole genome shotgun sequence of Streptomyces sp. NBRC 110027.</title>
        <authorList>
            <person name="Komaki H."/>
            <person name="Ichikawa N."/>
            <person name="Katano-Makiyama Y."/>
            <person name="Hosoyama A."/>
            <person name="Hashimoto M."/>
            <person name="Uohara A."/>
            <person name="Kitahashi Y."/>
            <person name="Ohji S."/>
            <person name="Kimura A."/>
            <person name="Yamazoe A."/>
            <person name="Igarashi Y."/>
            <person name="Fujita N."/>
        </authorList>
    </citation>
    <scope>NUCLEOTIDE SEQUENCE [LARGE SCALE GENOMIC DNA]</scope>
    <source>
        <strain evidence="4">NBRC 110027</strain>
    </source>
</reference>
<feature type="region of interest" description="Disordered" evidence="1">
    <location>
        <begin position="440"/>
        <end position="472"/>
    </location>
</feature>
<dbReference type="Proteomes" id="UP000048965">
    <property type="component" value="Unassembled WGS sequence"/>
</dbReference>
<dbReference type="AlphaFoldDB" id="A0A0P4RE73"/>
<accession>A0A0P4RE73</accession>
<sequence length="472" mass="49999">MRRPCATTAGAAALVVALSGAVTSCDAERSQGTEKQSSAAAKHSQGPQLALTHMVNTYYLPRPTASDAGDRPTDSRPSEYKLRLTTSKPPPGRDPQRVEDVKVTFDLSAVKDSATLHWVNKGYGCTRSADSLTCAPGDIKEGEGAEFTPFAMKPRPDAAKGPAGPVNITVTSTSAPTVRHTTQLVIGAPVLTARQEESRTEVKPGSELRLKPAFGNRGDTDIDDDLLVVVTADRATLRKKYRNCRYDKAAVPTKAVCAVPGPLPAGAAYETDGPVRAVTDKTARRGRISYTVYRAHDPQDAELLPGSAPRGTGPLLGLRRVDGGGSTFTTTGHWKAEMATGGLEFVTTQVHDRQAPGLTIKGRVGQVVDVEVLTPDPAHQGATRLTLPEGTSLVGRRDGDPSELLFCTYSEDGNGPVECPAPQMTSPILRVRIDKRVAGAQGTISVPADPSDPAPDPDPENNTSPIKVEYLD</sequence>
<evidence type="ECO:0008006" key="5">
    <source>
        <dbReference type="Google" id="ProtNLM"/>
    </source>
</evidence>
<reference evidence="3 4" key="2">
    <citation type="journal article" date="2015" name="Stand. Genomic Sci.">
        <title>Draft genome sequence of marine-derived Streptomyces sp. TP-A0598, a producer of anti-MRSA antibiotic lydicamycins.</title>
        <authorList>
            <person name="Komaki H."/>
            <person name="Ichikawa N."/>
            <person name="Hosoyama A."/>
            <person name="Fujita N."/>
            <person name="Igarashi Y."/>
        </authorList>
    </citation>
    <scope>NUCLEOTIDE SEQUENCE [LARGE SCALE GENOMIC DNA]</scope>
    <source>
        <strain evidence="3 4">NBRC 110027</strain>
    </source>
</reference>